<dbReference type="SUPFAM" id="SSF46785">
    <property type="entry name" value="Winged helix' DNA-binding domain"/>
    <property type="match status" value="1"/>
</dbReference>
<evidence type="ECO:0000256" key="7">
    <source>
        <dbReference type="ARBA" id="ARBA00023159"/>
    </source>
</evidence>
<dbReference type="InterPro" id="IPR036390">
    <property type="entry name" value="WH_DNA-bd_sf"/>
</dbReference>
<dbReference type="PROSITE" id="PS50110">
    <property type="entry name" value="RESPONSE_REGULATORY"/>
    <property type="match status" value="1"/>
</dbReference>
<dbReference type="Pfam" id="PF00072">
    <property type="entry name" value="Response_reg"/>
    <property type="match status" value="1"/>
</dbReference>
<feature type="domain" description="Response regulatory" evidence="11">
    <location>
        <begin position="9"/>
        <end position="125"/>
    </location>
</feature>
<name>A0ABS9UA17_9BACL</name>
<comment type="caution">
    <text evidence="12">The sequence shown here is derived from an EMBL/GenBank/DDBJ whole genome shotgun (WGS) entry which is preliminary data.</text>
</comment>
<feature type="modified residue" description="4-aspartylphosphate" evidence="10">
    <location>
        <position position="60"/>
    </location>
</feature>
<dbReference type="PANTHER" id="PTHR45526">
    <property type="entry name" value="TRANSCRIPTIONAL REGULATORY PROTEIN DPIA"/>
    <property type="match status" value="1"/>
</dbReference>
<protein>
    <recommendedName>
        <fullName evidence="9">Transcriptional regulatory protein</fullName>
    </recommendedName>
</protein>
<dbReference type="InterPro" id="IPR001789">
    <property type="entry name" value="Sig_transdc_resp-reg_receiver"/>
</dbReference>
<keyword evidence="3 10" id="KW-0597">Phosphoprotein</keyword>
<evidence type="ECO:0000256" key="1">
    <source>
        <dbReference type="ARBA" id="ARBA00004496"/>
    </source>
</evidence>
<evidence type="ECO:0000256" key="5">
    <source>
        <dbReference type="ARBA" id="ARBA00023015"/>
    </source>
</evidence>
<comment type="subcellular location">
    <subcellularLocation>
        <location evidence="1 9">Cytoplasm</location>
    </subcellularLocation>
</comment>
<dbReference type="PIRSF" id="PIRSF006171">
    <property type="entry name" value="RR_citrat_malat"/>
    <property type="match status" value="1"/>
</dbReference>
<proteinExistence type="predicted"/>
<evidence type="ECO:0000256" key="2">
    <source>
        <dbReference type="ARBA" id="ARBA00022490"/>
    </source>
</evidence>
<sequence length="232" mass="26685">MIGLSKQIEVLIIEDDIRIAQIHEKFLNQIEGFKTIGMAHTIEEAKMWIETLKPDLILLDIYFPDGLGVSIIDMIAERKMQTDIILITAAAEIEIVKKAYTSGVTDFLLKPITLQKFTYCLEKYKEKHQILSSNQHFQAEQIQKLWDHYSVPKIEQNKSPKGIDIITKNKIIEFVMTIDGGITAESLGAEIGISRTTARRYLEHLMEEKIIFVEHVYGSVGRPERRYFSTRS</sequence>
<keyword evidence="2 9" id="KW-0963">Cytoplasm</keyword>
<evidence type="ECO:0000256" key="3">
    <source>
        <dbReference type="ARBA" id="ARBA00022553"/>
    </source>
</evidence>
<evidence type="ECO:0000256" key="10">
    <source>
        <dbReference type="PROSITE-ProRule" id="PRU00169"/>
    </source>
</evidence>
<keyword evidence="7 9" id="KW-0010">Activator</keyword>
<dbReference type="InterPro" id="IPR024187">
    <property type="entry name" value="Sig_transdc_resp-reg_cit/mal"/>
</dbReference>
<reference evidence="12 13" key="1">
    <citation type="submission" date="2022-03" db="EMBL/GenBank/DDBJ databases">
        <authorList>
            <person name="Jo J.-H."/>
            <person name="Im W.-T."/>
        </authorList>
    </citation>
    <scope>NUCLEOTIDE SEQUENCE [LARGE SCALE GENOMIC DNA]</scope>
    <source>
        <strain evidence="12 13">MA9</strain>
    </source>
</reference>
<dbReference type="PANTHER" id="PTHR45526:SF6">
    <property type="entry name" value="TRANSCRIPTIONAL REGULATORY PROTEIN CITT"/>
    <property type="match status" value="1"/>
</dbReference>
<dbReference type="Gene3D" id="3.40.50.2300">
    <property type="match status" value="1"/>
</dbReference>
<dbReference type="Proteomes" id="UP001316087">
    <property type="component" value="Unassembled WGS sequence"/>
</dbReference>
<evidence type="ECO:0000256" key="9">
    <source>
        <dbReference type="PIRNR" id="PIRNR006171"/>
    </source>
</evidence>
<organism evidence="12 13">
    <name type="scientific">Solibacillus palustris</name>
    <dbReference type="NCBI Taxonomy" id="2908203"/>
    <lineage>
        <taxon>Bacteria</taxon>
        <taxon>Bacillati</taxon>
        <taxon>Bacillota</taxon>
        <taxon>Bacilli</taxon>
        <taxon>Bacillales</taxon>
        <taxon>Caryophanaceae</taxon>
        <taxon>Solibacillus</taxon>
    </lineage>
</organism>
<keyword evidence="13" id="KW-1185">Reference proteome</keyword>
<evidence type="ECO:0000259" key="11">
    <source>
        <dbReference type="PROSITE" id="PS50110"/>
    </source>
</evidence>
<keyword evidence="8 9" id="KW-0804">Transcription</keyword>
<evidence type="ECO:0000256" key="8">
    <source>
        <dbReference type="ARBA" id="ARBA00023163"/>
    </source>
</evidence>
<accession>A0ABS9UA17</accession>
<dbReference type="EMBL" id="JAKZFC010000001">
    <property type="protein sequence ID" value="MCH7321183.1"/>
    <property type="molecule type" value="Genomic_DNA"/>
</dbReference>
<keyword evidence="6 9" id="KW-0238">DNA-binding</keyword>
<dbReference type="RefSeq" id="WP_241368217.1">
    <property type="nucleotide sequence ID" value="NZ_JAKZFC010000001.1"/>
</dbReference>
<keyword evidence="4 9" id="KW-0902">Two-component regulatory system</keyword>
<dbReference type="InterPro" id="IPR011006">
    <property type="entry name" value="CheY-like_superfamily"/>
</dbReference>
<dbReference type="InterPro" id="IPR051271">
    <property type="entry name" value="2C-system_Tx_regulators"/>
</dbReference>
<evidence type="ECO:0000256" key="6">
    <source>
        <dbReference type="ARBA" id="ARBA00023125"/>
    </source>
</evidence>
<dbReference type="Pfam" id="PF20714">
    <property type="entry name" value="HTH_64"/>
    <property type="match status" value="1"/>
</dbReference>
<evidence type="ECO:0000256" key="4">
    <source>
        <dbReference type="ARBA" id="ARBA00023012"/>
    </source>
</evidence>
<dbReference type="SUPFAM" id="SSF52172">
    <property type="entry name" value="CheY-like"/>
    <property type="match status" value="1"/>
</dbReference>
<dbReference type="InterPro" id="IPR048714">
    <property type="entry name" value="DpiA-like_HTH"/>
</dbReference>
<gene>
    <name evidence="12" type="ORF">LZ480_04695</name>
</gene>
<evidence type="ECO:0000313" key="13">
    <source>
        <dbReference type="Proteomes" id="UP001316087"/>
    </source>
</evidence>
<evidence type="ECO:0000313" key="12">
    <source>
        <dbReference type="EMBL" id="MCH7321183.1"/>
    </source>
</evidence>
<dbReference type="SMART" id="SM00448">
    <property type="entry name" value="REC"/>
    <property type="match status" value="1"/>
</dbReference>
<keyword evidence="5 9" id="KW-0805">Transcription regulation</keyword>